<dbReference type="InterPro" id="IPR004827">
    <property type="entry name" value="bZIP"/>
</dbReference>
<evidence type="ECO:0000259" key="2">
    <source>
        <dbReference type="PROSITE" id="PS00036"/>
    </source>
</evidence>
<feature type="compositionally biased region" description="Basic and acidic residues" evidence="1">
    <location>
        <begin position="65"/>
        <end position="77"/>
    </location>
</feature>
<feature type="region of interest" description="Disordered" evidence="1">
    <location>
        <begin position="1"/>
        <end position="54"/>
    </location>
</feature>
<dbReference type="VEuPathDB" id="FungiDB:GMDG_06114"/>
<protein>
    <recommendedName>
        <fullName evidence="2">BZIP domain-containing protein</fullName>
    </recommendedName>
</protein>
<evidence type="ECO:0000313" key="3">
    <source>
        <dbReference type="EMBL" id="OAF61869.1"/>
    </source>
</evidence>
<dbReference type="GO" id="GO:0003700">
    <property type="term" value="F:DNA-binding transcription factor activity"/>
    <property type="evidence" value="ECO:0007669"/>
    <property type="project" value="InterPro"/>
</dbReference>
<dbReference type="RefSeq" id="XP_024327143.1">
    <property type="nucleotide sequence ID" value="XM_024465323.1"/>
</dbReference>
<feature type="compositionally biased region" description="Acidic residues" evidence="1">
    <location>
        <begin position="256"/>
        <end position="273"/>
    </location>
</feature>
<feature type="domain" description="BZIP" evidence="2">
    <location>
        <begin position="15"/>
        <end position="30"/>
    </location>
</feature>
<dbReference type="PROSITE" id="PS00036">
    <property type="entry name" value="BZIP_BASIC"/>
    <property type="match status" value="1"/>
</dbReference>
<dbReference type="GeneID" id="36284737"/>
<dbReference type="AlphaFoldDB" id="A0A177AIH0"/>
<organism evidence="3">
    <name type="scientific">Pseudogymnoascus destructans</name>
    <dbReference type="NCBI Taxonomy" id="655981"/>
    <lineage>
        <taxon>Eukaryota</taxon>
        <taxon>Fungi</taxon>
        <taxon>Dikarya</taxon>
        <taxon>Ascomycota</taxon>
        <taxon>Pezizomycotina</taxon>
        <taxon>Leotiomycetes</taxon>
        <taxon>Thelebolales</taxon>
        <taxon>Thelebolaceae</taxon>
        <taxon>Pseudogymnoascus</taxon>
    </lineage>
</organism>
<sequence>MNMSTTPQEDPRVRRRRRQNRESQRRWRQRYRQAKPDDAKQPESTQPGVDEALLDTTPHMTDLQPRPESKNSLELPDHNSYSVQHTNWISDQLVGQSDAHVSWPPMDVNFYLQQGESCLSTHSPNNELSGDISANGYLNGVDEASIQASPEYFMSPQIRGQFSHFPSAGTCHPALLTPPASSSSAAVSAVYGLANTGGRCKESETASPAVETIRDVQLLYSIGVKAGFLKPDDKVKYYLAAMKRIYCKAPTLMDEDDDGLSGSDIEEWSDEALSDGGKLALPQGKASLPPSDSNFSNR</sequence>
<name>A0A177AIH0_9PEZI</name>
<feature type="region of interest" description="Disordered" evidence="1">
    <location>
        <begin position="256"/>
        <end position="298"/>
    </location>
</feature>
<proteinExistence type="predicted"/>
<reference evidence="3" key="1">
    <citation type="submission" date="2016-03" db="EMBL/GenBank/DDBJ databases">
        <title>Updated assembly of Pseudogymnoascus destructans, the fungus causing white-nose syndrome of bats.</title>
        <authorList>
            <person name="Palmer J.M."/>
            <person name="Drees K.P."/>
            <person name="Foster J.T."/>
            <person name="Lindner D.L."/>
        </authorList>
    </citation>
    <scope>NUCLEOTIDE SEQUENCE [LARGE SCALE GENOMIC DNA]</scope>
    <source>
        <strain evidence="3">20631-21</strain>
    </source>
</reference>
<feature type="region of interest" description="Disordered" evidence="1">
    <location>
        <begin position="59"/>
        <end position="78"/>
    </location>
</feature>
<gene>
    <name evidence="3" type="ORF">VC83_01648</name>
</gene>
<dbReference type="EMBL" id="KV441388">
    <property type="protein sequence ID" value="OAF61869.1"/>
    <property type="molecule type" value="Genomic_DNA"/>
</dbReference>
<accession>A0A177AIH0</accession>
<dbReference type="Proteomes" id="UP000077154">
    <property type="component" value="Unassembled WGS sequence"/>
</dbReference>
<dbReference type="OrthoDB" id="3436323at2759"/>
<evidence type="ECO:0000256" key="1">
    <source>
        <dbReference type="SAM" id="MobiDB-lite"/>
    </source>
</evidence>